<feature type="region of interest" description="Disordered" evidence="1">
    <location>
        <begin position="239"/>
        <end position="280"/>
    </location>
</feature>
<feature type="region of interest" description="Disordered" evidence="1">
    <location>
        <begin position="1"/>
        <end position="21"/>
    </location>
</feature>
<gene>
    <name evidence="2" type="ORF">HAQ05_22165</name>
</gene>
<keyword evidence="3" id="KW-1185">Reference proteome</keyword>
<evidence type="ECO:0000256" key="1">
    <source>
        <dbReference type="SAM" id="MobiDB-lite"/>
    </source>
</evidence>
<evidence type="ECO:0000313" key="3">
    <source>
        <dbReference type="Proteomes" id="UP000805841"/>
    </source>
</evidence>
<protein>
    <submittedName>
        <fullName evidence="2">DUF3618 domain-containing protein</fullName>
    </submittedName>
</protein>
<comment type="caution">
    <text evidence="2">The sequence shown here is derived from an EMBL/GenBank/DDBJ whole genome shotgun (WGS) entry which is preliminary data.</text>
</comment>
<dbReference type="RefSeq" id="WP_190424614.1">
    <property type="nucleotide sequence ID" value="NZ_JAAOCA010000034.1"/>
</dbReference>
<dbReference type="Proteomes" id="UP000805841">
    <property type="component" value="Unassembled WGS sequence"/>
</dbReference>
<sequence>MSPSFETESHKSPQTLEREIDAKRTSISHIVDSLESRFTPGQLFDQALAYTKGHGGEFFQNLGTTVKNNPLPTVLAGVGLAWLAINQNKPFRPGPPATGPGLGEQLSHAAQHVSDALSQVGDRLHSASDTARDKAGAFKGNAAQLSDRATDSLNASAGQVRQAAHDTRERAHSQAVELKSQFNRLAQEQPLVLAAVGIALGAALGACLPSTDKENELLGDARDDLAAKVKSKGQQAYAEVKDSVNQAGEAAAAGPPSGAPKVAPPATDGTDLSAGLGMNP</sequence>
<organism evidence="2 3">
    <name type="scientific">Pseudomonas typographi</name>
    <dbReference type="NCBI Taxonomy" id="2715964"/>
    <lineage>
        <taxon>Bacteria</taxon>
        <taxon>Pseudomonadati</taxon>
        <taxon>Pseudomonadota</taxon>
        <taxon>Gammaproteobacteria</taxon>
        <taxon>Pseudomonadales</taxon>
        <taxon>Pseudomonadaceae</taxon>
        <taxon>Pseudomonas</taxon>
    </lineage>
</organism>
<dbReference type="Pfam" id="PF12277">
    <property type="entry name" value="DUF3618"/>
    <property type="match status" value="1"/>
</dbReference>
<feature type="compositionally biased region" description="Basic and acidic residues" evidence="1">
    <location>
        <begin position="7"/>
        <end position="21"/>
    </location>
</feature>
<accession>A0ABR7Z759</accession>
<evidence type="ECO:0000313" key="2">
    <source>
        <dbReference type="EMBL" id="MBD1601384.1"/>
    </source>
</evidence>
<dbReference type="InterPro" id="IPR022062">
    <property type="entry name" value="DUF3618"/>
</dbReference>
<reference evidence="2 3" key="1">
    <citation type="journal article" date="2020" name="Insects">
        <title>Bacteria Belonging to Pseudomonas typographi sp. nov. from the Bark Beetle Ips typographus Have Genomic Potential to Aid in the Host Ecology.</title>
        <authorList>
            <person name="Peral-Aranega E."/>
            <person name="Saati-Santamaria Z."/>
            <person name="Kolarik M."/>
            <person name="Rivas R."/>
            <person name="Garcia-Fraile P."/>
        </authorList>
    </citation>
    <scope>NUCLEOTIDE SEQUENCE [LARGE SCALE GENOMIC DNA]</scope>
    <source>
        <strain evidence="2 3">CA3A</strain>
    </source>
</reference>
<feature type="compositionally biased region" description="Low complexity" evidence="1">
    <location>
        <begin position="247"/>
        <end position="266"/>
    </location>
</feature>
<dbReference type="EMBL" id="JAAOCA010000034">
    <property type="protein sequence ID" value="MBD1601384.1"/>
    <property type="molecule type" value="Genomic_DNA"/>
</dbReference>
<name>A0ABR7Z759_9PSED</name>
<proteinExistence type="predicted"/>